<gene>
    <name evidence="2" type="ordered locus">PBPRC0060</name>
</gene>
<evidence type="ECO:0000313" key="2">
    <source>
        <dbReference type="EMBL" id="CAG17998.1"/>
    </source>
</evidence>
<keyword evidence="3" id="KW-1185">Reference proteome</keyword>
<keyword evidence="1" id="KW-0812">Transmembrane</keyword>
<evidence type="ECO:0000256" key="1">
    <source>
        <dbReference type="SAM" id="Phobius"/>
    </source>
</evidence>
<organism evidence="2 3">
    <name type="scientific">Photobacterium profundum (strain SS9)</name>
    <dbReference type="NCBI Taxonomy" id="298386"/>
    <lineage>
        <taxon>Bacteria</taxon>
        <taxon>Pseudomonadati</taxon>
        <taxon>Pseudomonadota</taxon>
        <taxon>Gammaproteobacteria</taxon>
        <taxon>Vibrionales</taxon>
        <taxon>Vibrionaceae</taxon>
        <taxon>Photobacterium</taxon>
    </lineage>
</organism>
<accession>Q6LW74</accession>
<sequence>MNMEVRVANRIKLGIAFFLISFLPSSIIVYAQYMILGFNCDSKFGCSGSFTIMVMAIAYLSLLSALAVFLSDFIRVYKRGCGLSGSGKVIVLIFGFILGLSINLVFYFLGDLTLKYLVILYFLVPFTFSYLVSFWKN</sequence>
<keyword evidence="1" id="KW-1133">Transmembrane helix</keyword>
<reference evidence="3" key="1">
    <citation type="journal article" date="2005" name="Science">
        <title>Life at depth: Photobacterium profundum genome sequence and expression analysis.</title>
        <authorList>
            <person name="Vezzi A."/>
            <person name="Campanaro S."/>
            <person name="D'Angelo M."/>
            <person name="Simonato F."/>
            <person name="Vitulo N."/>
            <person name="Lauro F.M."/>
            <person name="Cestaro A."/>
            <person name="Malacrida G."/>
            <person name="Simionati B."/>
            <person name="Cannata N."/>
            <person name="Romualdi C."/>
            <person name="Bartlett D.H."/>
            <person name="Valle G."/>
        </authorList>
    </citation>
    <scope>NUCLEOTIDE SEQUENCE [LARGE SCALE GENOMIC DNA]</scope>
    <source>
        <strain evidence="3">ATCC BAA-1253 / SS9</strain>
    </source>
</reference>
<dbReference type="HOGENOM" id="CLU_1863323_0_0_6"/>
<keyword evidence="1" id="KW-0472">Membrane</keyword>
<feature type="transmembrane region" description="Helical" evidence="1">
    <location>
        <begin position="47"/>
        <end position="69"/>
    </location>
</feature>
<name>Q6LW74_PHOPR</name>
<keyword evidence="2" id="KW-0614">Plasmid</keyword>
<proteinExistence type="predicted"/>
<evidence type="ECO:0000313" key="3">
    <source>
        <dbReference type="Proteomes" id="UP000000593"/>
    </source>
</evidence>
<dbReference type="KEGG" id="ppr:PBPRC0060"/>
<geneLocation type="plasmid" evidence="2 3">
    <name>pPBPR1</name>
</geneLocation>
<dbReference type="AlphaFoldDB" id="Q6LW74"/>
<feature type="transmembrane region" description="Helical" evidence="1">
    <location>
        <begin position="116"/>
        <end position="135"/>
    </location>
</feature>
<feature type="transmembrane region" description="Helical" evidence="1">
    <location>
        <begin position="89"/>
        <end position="110"/>
    </location>
</feature>
<dbReference type="EMBL" id="CR377818">
    <property type="protein sequence ID" value="CAG17998.1"/>
    <property type="molecule type" value="Genomic_DNA"/>
</dbReference>
<protein>
    <submittedName>
        <fullName evidence="2">Uncharacterized protein</fullName>
    </submittedName>
</protein>
<dbReference type="Proteomes" id="UP000000593">
    <property type="component" value="Plasmid pPBPR1"/>
</dbReference>